<evidence type="ECO:0000259" key="2">
    <source>
        <dbReference type="Pfam" id="PF05425"/>
    </source>
</evidence>
<dbReference type="EMBL" id="CP048711">
    <property type="protein sequence ID" value="QIB66555.1"/>
    <property type="molecule type" value="Genomic_DNA"/>
</dbReference>
<dbReference type="AlphaFoldDB" id="A0A6C0U7V6"/>
<keyword evidence="1" id="KW-1133">Transmembrane helix</keyword>
<dbReference type="Pfam" id="PF05425">
    <property type="entry name" value="CopD"/>
    <property type="match status" value="1"/>
</dbReference>
<organism evidence="3 4">
    <name type="scientific">Kineobactrum salinum</name>
    <dbReference type="NCBI Taxonomy" id="2708301"/>
    <lineage>
        <taxon>Bacteria</taxon>
        <taxon>Pseudomonadati</taxon>
        <taxon>Pseudomonadota</taxon>
        <taxon>Gammaproteobacteria</taxon>
        <taxon>Cellvibrionales</taxon>
        <taxon>Halieaceae</taxon>
        <taxon>Kineobactrum</taxon>
    </lineage>
</organism>
<dbReference type="InterPro" id="IPR008457">
    <property type="entry name" value="Cu-R_CopD_dom"/>
</dbReference>
<feature type="transmembrane region" description="Helical" evidence="1">
    <location>
        <begin position="88"/>
        <end position="109"/>
    </location>
</feature>
<keyword evidence="1" id="KW-0812">Transmembrane</keyword>
<dbReference type="KEGG" id="kim:G3T16_15270"/>
<name>A0A6C0U7V6_9GAMM</name>
<feature type="transmembrane region" description="Helical" evidence="1">
    <location>
        <begin position="121"/>
        <end position="142"/>
    </location>
</feature>
<protein>
    <recommendedName>
        <fullName evidence="2">Copper resistance protein D domain-containing protein</fullName>
    </recommendedName>
</protein>
<evidence type="ECO:0000256" key="1">
    <source>
        <dbReference type="SAM" id="Phobius"/>
    </source>
</evidence>
<reference evidence="3 4" key="1">
    <citation type="submission" date="2020-02" db="EMBL/GenBank/DDBJ databases">
        <title>Genome sequencing for Kineobactrum sp. M2.</title>
        <authorList>
            <person name="Park S.-J."/>
        </authorList>
    </citation>
    <scope>NUCLEOTIDE SEQUENCE [LARGE SCALE GENOMIC DNA]</scope>
    <source>
        <strain evidence="3 4">M2</strain>
    </source>
</reference>
<evidence type="ECO:0000313" key="4">
    <source>
        <dbReference type="Proteomes" id="UP000477680"/>
    </source>
</evidence>
<proteinExistence type="predicted"/>
<keyword evidence="1" id="KW-0472">Membrane</keyword>
<keyword evidence="4" id="KW-1185">Reference proteome</keyword>
<dbReference type="RefSeq" id="WP_163495989.1">
    <property type="nucleotide sequence ID" value="NZ_CP048711.1"/>
</dbReference>
<sequence>MSAYATVLILHVLGATVWTGGHLVLALGILPGALKERSTVAVEAFEIRFERVGIPVLLIQVASGLYLATTLAPPSTWLQLDNPATRAIVLKLGLLAGTLVLAAHARLRVIPHLTAENLGTLAWHIVAVTLFSVAFVIIGVGYRVGLLS</sequence>
<evidence type="ECO:0000313" key="3">
    <source>
        <dbReference type="EMBL" id="QIB66555.1"/>
    </source>
</evidence>
<feature type="transmembrane region" description="Helical" evidence="1">
    <location>
        <begin position="6"/>
        <end position="30"/>
    </location>
</feature>
<dbReference type="GO" id="GO:0016020">
    <property type="term" value="C:membrane"/>
    <property type="evidence" value="ECO:0007669"/>
    <property type="project" value="InterPro"/>
</dbReference>
<accession>A0A6C0U7V6</accession>
<dbReference type="Proteomes" id="UP000477680">
    <property type="component" value="Chromosome"/>
</dbReference>
<feature type="domain" description="Copper resistance protein D" evidence="2">
    <location>
        <begin position="47"/>
        <end position="139"/>
    </location>
</feature>
<feature type="transmembrane region" description="Helical" evidence="1">
    <location>
        <begin position="51"/>
        <end position="68"/>
    </location>
</feature>
<gene>
    <name evidence="3" type="ORF">G3T16_15270</name>
</gene>